<dbReference type="GO" id="GO:0005829">
    <property type="term" value="C:cytosol"/>
    <property type="evidence" value="ECO:0007669"/>
    <property type="project" value="TreeGrafter"/>
</dbReference>
<comment type="catalytic activity">
    <reaction evidence="4">
        <text>a purine 2'-deoxy-D-ribonucleoside + phosphate = a purine nucleobase + 2-deoxy-alpha-D-ribose 1-phosphate</text>
        <dbReference type="Rhea" id="RHEA:36431"/>
        <dbReference type="ChEBI" id="CHEBI:26386"/>
        <dbReference type="ChEBI" id="CHEBI:43474"/>
        <dbReference type="ChEBI" id="CHEBI:57259"/>
        <dbReference type="ChEBI" id="CHEBI:142361"/>
        <dbReference type="EC" id="2.4.2.1"/>
    </reaction>
</comment>
<dbReference type="HAMAP" id="MF_01627">
    <property type="entry name" value="Pur_nucleosid_phosp"/>
    <property type="match status" value="1"/>
</dbReference>
<dbReference type="InterPro" id="IPR000845">
    <property type="entry name" value="Nucleoside_phosphorylase_d"/>
</dbReference>
<evidence type="ECO:0000259" key="5">
    <source>
        <dbReference type="Pfam" id="PF01048"/>
    </source>
</evidence>
<dbReference type="STRING" id="1798183.GA0061080_10327"/>
<keyword evidence="7" id="KW-1185">Reference proteome</keyword>
<feature type="binding site" description="in other chain" evidence="4">
    <location>
        <position position="25"/>
    </location>
    <ligand>
        <name>phosphate</name>
        <dbReference type="ChEBI" id="CHEBI:43474"/>
        <note>ligand shared between dimeric partners</note>
    </ligand>
</feature>
<dbReference type="PROSITE" id="PS01232">
    <property type="entry name" value="PNP_UDP_1"/>
    <property type="match status" value="1"/>
</dbReference>
<evidence type="ECO:0000313" key="7">
    <source>
        <dbReference type="Proteomes" id="UP000199698"/>
    </source>
</evidence>
<evidence type="ECO:0000256" key="1">
    <source>
        <dbReference type="ARBA" id="ARBA00010456"/>
    </source>
</evidence>
<dbReference type="NCBIfam" id="NF004489">
    <property type="entry name" value="PRK05819.1"/>
    <property type="match status" value="1"/>
</dbReference>
<dbReference type="InterPro" id="IPR018016">
    <property type="entry name" value="Nucleoside_phosphorylase_CS"/>
</dbReference>
<dbReference type="NCBIfam" id="NF009914">
    <property type="entry name" value="PRK13374.1"/>
    <property type="match status" value="1"/>
</dbReference>
<dbReference type="AlphaFoldDB" id="A0A1C4C8R0"/>
<dbReference type="CDD" id="cd09006">
    <property type="entry name" value="PNP_EcPNPI-like"/>
    <property type="match status" value="1"/>
</dbReference>
<dbReference type="InterPro" id="IPR004402">
    <property type="entry name" value="DeoD-type"/>
</dbReference>
<evidence type="ECO:0000313" key="6">
    <source>
        <dbReference type="EMBL" id="SCC15364.1"/>
    </source>
</evidence>
<dbReference type="PANTHER" id="PTHR43691:SF2">
    <property type="entry name" value="PURINE NUCLEOSIDE PHOSPHORYLASE DEOD-TYPE"/>
    <property type="match status" value="1"/>
</dbReference>
<gene>
    <name evidence="4" type="primary">deoD</name>
    <name evidence="6" type="ORF">GA0061080_10327</name>
</gene>
<dbReference type="GO" id="GO:0006152">
    <property type="term" value="P:purine nucleoside catabolic process"/>
    <property type="evidence" value="ECO:0007669"/>
    <property type="project" value="TreeGrafter"/>
</dbReference>
<accession>A0A1C4C8R0</accession>
<dbReference type="GO" id="GO:0004731">
    <property type="term" value="F:purine-nucleoside phosphorylase activity"/>
    <property type="evidence" value="ECO:0007669"/>
    <property type="project" value="UniProtKB-UniRule"/>
</dbReference>
<dbReference type="InterPro" id="IPR035994">
    <property type="entry name" value="Nucleoside_phosphorylase_sf"/>
</dbReference>
<feature type="binding site" evidence="4">
    <location>
        <position position="44"/>
    </location>
    <ligand>
        <name>phosphate</name>
        <dbReference type="ChEBI" id="CHEBI:43474"/>
        <note>ligand shared between dimeric partners</note>
    </ligand>
</feature>
<comment type="similarity">
    <text evidence="1 4">Belongs to the PNP/UDP phosphorylase family.</text>
</comment>
<comment type="function">
    <text evidence="4">Catalyzes the reversible phosphorolytic breakdown of the N-glycosidic bond in the beta-(deoxy)ribonucleoside molecules, with the formation of the corresponding free purine bases and pentose-1-phosphate.</text>
</comment>
<sequence length="238" mass="25716">MSTPHINAVDNAFAKTVLMPGDPLRAKFIAETFLENAQEVTNVRAMLGFTGYYKGQKVSVMGHGMGIPSCSIYATELIKFYGVENIIRIGSCGAISPNVNLGDVIVGLGACTDSKVNRIRFKDHDFAAIADFDLTCNAVNAAKRLGVNVKVGNLFSADLFYSVEPELFDIMEKYNILGVEMEAAGIYGVAAQYGAKALAICTVSDHIRKGEAMSAEQRQLGFKEMITVALESVLLNQN</sequence>
<dbReference type="Gene3D" id="3.40.50.1580">
    <property type="entry name" value="Nucleoside phosphorylase domain"/>
    <property type="match status" value="1"/>
</dbReference>
<dbReference type="EC" id="2.4.2.1" evidence="4"/>
<feature type="binding site" description="in other chain" evidence="4">
    <location>
        <begin position="88"/>
        <end position="91"/>
    </location>
    <ligand>
        <name>phosphate</name>
        <dbReference type="ChEBI" id="CHEBI:43474"/>
        <note>ligand shared between dimeric partners</note>
    </ligand>
</feature>
<evidence type="ECO:0000256" key="4">
    <source>
        <dbReference type="HAMAP-Rule" id="MF_01627"/>
    </source>
</evidence>
<reference evidence="7" key="1">
    <citation type="submission" date="2016-08" db="EMBL/GenBank/DDBJ databases">
        <authorList>
            <person name="Varghese N."/>
            <person name="Submissions Spin"/>
        </authorList>
    </citation>
    <scope>NUCLEOTIDE SEQUENCE [LARGE SCALE GENOMIC DNA]</scope>
    <source>
        <strain evidence="7">R-53144</strain>
    </source>
</reference>
<dbReference type="Pfam" id="PF01048">
    <property type="entry name" value="PNP_UDP_1"/>
    <property type="match status" value="1"/>
</dbReference>
<evidence type="ECO:0000256" key="3">
    <source>
        <dbReference type="ARBA" id="ARBA00022679"/>
    </source>
</evidence>
<dbReference type="Proteomes" id="UP000199698">
    <property type="component" value="Unassembled WGS sequence"/>
</dbReference>
<dbReference type="SUPFAM" id="SSF53167">
    <property type="entry name" value="Purine and uridine phosphorylases"/>
    <property type="match status" value="1"/>
</dbReference>
<organism evidence="6 7">
    <name type="scientific">Gilliamella intestini</name>
    <dbReference type="NCBI Taxonomy" id="1798183"/>
    <lineage>
        <taxon>Bacteria</taxon>
        <taxon>Pseudomonadati</taxon>
        <taxon>Pseudomonadota</taxon>
        <taxon>Gammaproteobacteria</taxon>
        <taxon>Orbales</taxon>
        <taxon>Orbaceae</taxon>
        <taxon>Gilliamella</taxon>
    </lineage>
</organism>
<dbReference type="NCBIfam" id="TIGR00107">
    <property type="entry name" value="deoD"/>
    <property type="match status" value="1"/>
</dbReference>
<feature type="binding site" description="in other chain" evidence="4">
    <location>
        <begin position="180"/>
        <end position="182"/>
    </location>
    <ligand>
        <name>a purine D-ribonucleoside</name>
        <dbReference type="ChEBI" id="CHEBI:142355"/>
        <note>ligand shared between dimeric partners</note>
    </ligand>
</feature>
<dbReference type="PANTHER" id="PTHR43691">
    <property type="entry name" value="URIDINE PHOSPHORYLASE"/>
    <property type="match status" value="1"/>
</dbReference>
<proteinExistence type="inferred from homology"/>
<comment type="catalytic activity">
    <reaction evidence="4">
        <text>a purine D-ribonucleoside + phosphate = a purine nucleobase + alpha-D-ribose 1-phosphate</text>
        <dbReference type="Rhea" id="RHEA:19805"/>
        <dbReference type="ChEBI" id="CHEBI:26386"/>
        <dbReference type="ChEBI" id="CHEBI:43474"/>
        <dbReference type="ChEBI" id="CHEBI:57720"/>
        <dbReference type="ChEBI" id="CHEBI:142355"/>
        <dbReference type="EC" id="2.4.2.1"/>
    </reaction>
</comment>
<keyword evidence="2 4" id="KW-0328">Glycosyltransferase</keyword>
<dbReference type="RefSeq" id="WP_091124224.1">
    <property type="nucleotide sequence ID" value="NZ_FMBA01000032.1"/>
</dbReference>
<feature type="domain" description="Nucleoside phosphorylase" evidence="5">
    <location>
        <begin position="16"/>
        <end position="215"/>
    </location>
</feature>
<dbReference type="EMBL" id="FMBA01000032">
    <property type="protein sequence ID" value="SCC15364.1"/>
    <property type="molecule type" value="Genomic_DNA"/>
</dbReference>
<name>A0A1C4C8R0_9GAMM</name>
<comment type="subunit">
    <text evidence="4">Homohexamer; trimer of homodimers.</text>
</comment>
<feature type="binding site" description="in other chain" evidence="4">
    <location>
        <begin position="204"/>
        <end position="205"/>
    </location>
    <ligand>
        <name>a purine D-ribonucleoside</name>
        <dbReference type="ChEBI" id="CHEBI:142355"/>
        <note>ligand shared between dimeric partners</note>
    </ligand>
</feature>
<keyword evidence="3 4" id="KW-0808">Transferase</keyword>
<feature type="binding site" description="in other chain" evidence="4">
    <location>
        <position position="21"/>
    </location>
    <ligand>
        <name>phosphate</name>
        <dbReference type="ChEBI" id="CHEBI:43474"/>
        <note>ligand shared between dimeric partners</note>
    </ligand>
</feature>
<feature type="active site" description="Proton donor" evidence="4">
    <location>
        <position position="205"/>
    </location>
</feature>
<feature type="site" description="Important for catalytic activity" evidence="4">
    <location>
        <position position="218"/>
    </location>
</feature>
<feature type="binding site" evidence="4">
    <location>
        <position position="5"/>
    </location>
    <ligand>
        <name>a purine D-ribonucleoside</name>
        <dbReference type="ChEBI" id="CHEBI:142355"/>
        <note>ligand shared between dimeric partners</note>
    </ligand>
</feature>
<evidence type="ECO:0000256" key="2">
    <source>
        <dbReference type="ARBA" id="ARBA00022676"/>
    </source>
</evidence>
<protein>
    <recommendedName>
        <fullName evidence="4">Purine nucleoside phosphorylase DeoD-type</fullName>
        <shortName evidence="4">PNP</shortName>
        <ecNumber evidence="4">2.4.2.1</ecNumber>
    </recommendedName>
</protein>
<dbReference type="OrthoDB" id="9782889at2"/>